<reference evidence="3" key="1">
    <citation type="journal article" date="2022" name="Int. J. Syst. Evol. Microbiol.">
        <title>A novel species of lactic acid bacteria, Ligilactobacillus pabuli sp. nov., isolated from alfalfa silage.</title>
        <authorList>
            <person name="Tohno M."/>
            <person name="Tanizawa Y."/>
            <person name="Sawada H."/>
            <person name="Sakamoto M."/>
            <person name="Ohkuma M."/>
            <person name="Kobayashi H."/>
        </authorList>
    </citation>
    <scope>NUCLEOTIDE SEQUENCE</scope>
    <source>
        <strain evidence="3">AF129</strain>
    </source>
</reference>
<protein>
    <recommendedName>
        <fullName evidence="5">Lipoprotein</fullName>
    </recommendedName>
</protein>
<evidence type="ECO:0000256" key="2">
    <source>
        <dbReference type="SAM" id="Phobius"/>
    </source>
</evidence>
<organism evidence="3 4">
    <name type="scientific">Ligilactobacillus pabuli</name>
    <dbReference type="NCBI Taxonomy" id="2886039"/>
    <lineage>
        <taxon>Bacteria</taxon>
        <taxon>Bacillati</taxon>
        <taxon>Bacillota</taxon>
        <taxon>Bacilli</taxon>
        <taxon>Lactobacillales</taxon>
        <taxon>Lactobacillaceae</taxon>
        <taxon>Ligilactobacillus</taxon>
    </lineage>
</organism>
<keyword evidence="2" id="KW-1133">Transmembrane helix</keyword>
<evidence type="ECO:0008006" key="5">
    <source>
        <dbReference type="Google" id="ProtNLM"/>
    </source>
</evidence>
<comment type="caution">
    <text evidence="3">The sequence shown here is derived from an EMBL/GenBank/DDBJ whole genome shotgun (WGS) entry which is preliminary data.</text>
</comment>
<feature type="compositionally biased region" description="Low complexity" evidence="1">
    <location>
        <begin position="35"/>
        <end position="49"/>
    </location>
</feature>
<evidence type="ECO:0000313" key="4">
    <source>
        <dbReference type="Proteomes" id="UP001055149"/>
    </source>
</evidence>
<name>A0ABQ5JJY3_9LACO</name>
<sequence length="351" mass="38264">MSRKISGIVVGVVVVVLVVAGGFWALHGSQKAQSRAKTATSQKAATTKSTSKKDEQQTSRKQTKPAAQPATKHVDTAAEKVAHMSQPQIAAAIAYYGSRIAASDERTWTEVADRAQAGAGLFVYLNKFDIENMDEPGQGVRYAISTDDDLNADTRYTAPSYTVDQDQTIHYYSGKALRGAPIASLPLTKIVTSLNPEQTQAVNQLAQKTQIFDRTNGESSAVKTDKAHGSKVTIADIEDSREFKTKAVVFYGMAHFKFFKWKIDSAWNNDQYLVSYFESNDDVISVHSNEVASGVEINVGDPSSYTFLKVGLLAEGQTNVLGHASREQVLRYINQNGGYDAVAKIEIKQAP</sequence>
<gene>
    <name evidence="3" type="ORF">LPAF129_09110</name>
</gene>
<accession>A0ABQ5JJY3</accession>
<dbReference type="Proteomes" id="UP001055149">
    <property type="component" value="Unassembled WGS sequence"/>
</dbReference>
<feature type="region of interest" description="Disordered" evidence="1">
    <location>
        <begin position="34"/>
        <end position="76"/>
    </location>
</feature>
<feature type="transmembrane region" description="Helical" evidence="2">
    <location>
        <begin position="7"/>
        <end position="26"/>
    </location>
</feature>
<dbReference type="RefSeq" id="WP_244054988.1">
    <property type="nucleotide sequence ID" value="NZ_BQXH01000007.1"/>
</dbReference>
<dbReference type="EMBL" id="BQXH01000007">
    <property type="protein sequence ID" value="GKS81225.1"/>
    <property type="molecule type" value="Genomic_DNA"/>
</dbReference>
<evidence type="ECO:0000313" key="3">
    <source>
        <dbReference type="EMBL" id="GKS81225.1"/>
    </source>
</evidence>
<keyword evidence="2" id="KW-0812">Transmembrane</keyword>
<evidence type="ECO:0000256" key="1">
    <source>
        <dbReference type="SAM" id="MobiDB-lite"/>
    </source>
</evidence>
<proteinExistence type="predicted"/>
<keyword evidence="4" id="KW-1185">Reference proteome</keyword>
<keyword evidence="2" id="KW-0472">Membrane</keyword>